<sequence length="1648" mass="181418">MKHNPSLSHYSGNDVQLWCNQTPNPQPCEYFLTNSPTQQNKKINQKSDFLQLSLQLVQERALIAHANTLSLASKCRNPRETAAWTDCVELYEQTILKLNKTLDPNTKSSQVDTQTWLSTALTNLETCKAGFYELGVQDYVLSFMSNNVTQLLSNTLALNKVEYQEPSYRDWFPTWVKPGDRKLLQASSPASKANVVVAKDGSGKYTTVSAAINAAPVSSGGRYVIYVKSGVYNEQVEIKAKNIMLVGDGIGKTIITGSKSVGGGTTTFSSATVAVVGDGFIAQDITFRNTAGAANHQAVALRSGSDLSVFYRCSFEGYQDTLYVYSDRQFYRECDIYGTVDFIFGNAAVVFQNCNLYARNPPNRINTITAQGRSDPNQNTGISIHNSRVTAASDLSPVQSSVKTYLGRPWKQYSRTVFMKSYLDSLINGEGWLEWSGNFALSSLYYGEYMNTGPGSSTTNRVKWLGYHAITSASEASQFSVGNFIAGNSWLPETTVPFTSEAMAGFRLLLPLFIPFLLFSFASCYSWNDVKLWCNQTPNPQPCEYFLANNPTYQYKPIKQKSDFFELSLKIAQDRALKGHANTLSLGSKCRNPRETAAWADCVQLYEQTIRKLNETLDPNTKSSQVDAQTWLSTALTNLETCKAGFYDLGVQDYVLPFMSNNVTKLLSNTLALNKVQYEEPSYKDGFPTWVKPGDRKLLQSSSPASRASVVVAKDGSGKYRTVSAAINAAPKSSSGRYVIYVKSGVYNEQVELKAKNIMLVGDGIGKTIITGSKSVGGGTTTFRSATVAVVGDGFIAQDITFRNTAGAANHQAVALRSGSDLSVFYRCSFEGYQDTLYVHSDRQFYRECNIYGTVDFIFGNAAVVFQNCNIFARNPPNKVNTITAQGRTDPNQNTGISIHNSRVTAASDLKAVQNSVKTYLGRPWKQYSRTVFMKTYLDGLINPAGWLEWSGDFALNTLYYGEYMNTGPGSSTARRVKWKGYRVITMASEASKFTVANFIAGNTCGGSRFGSRPPFSSFMVAASASVVTGDICFATWWFVGAAWFHNTNNLWFGFCRFHFVLELLVLVSSTGKGFVVVVAYSRDSGGDSGSGHQPHTSPSKPYIVLCFHPLFLNHSKTKSCCHRLVLTMASSSSSSFSLVISFLLVPFLFSSIAFSYSLKDIQSWCNQTPYPQPCEYYLTNHAFNKPIKSKSDFLKVSLELALERAQRGQLNTNSMGPKCRNVHEKSAWNDCIQLYQYTVQRLNKTLDPYTKCTQTDTQTWLSTALTNLETCRTGFYELGVTDYILPLLSNNVTKLLSNTLSLNKDPNNQFRPPSTQEGFPTWVKPGDRKLLQSSSAASKANVIVAKDGSGKYTTVKAAVDAAPKSSSGRYVIYVKSGVYNEQVEVKSKNIMLVGDGIGKTIITGSKSVGGGSTTFNSATVAAVGDGFIAQDITFRNTAGAANHQAVAFRSGSDLSVFYRCSFEGYQDTLYVHSERQFYRECDIYGTVDFIFGNAAVVLQNCNIYARTPPQKTITVTAQGRTDPNQNTGIIVHNSKVTGASGFNPSSIKSYLGRPWKQYSRTVFMKTNLDSLINPAGWMEWDGNFALNTLYYAEYANTGPGSNTANRVTWKGYHVLTSASQATPFTVGNFIAGNSWIPNTGVPFTSGL</sequence>
<evidence type="ECO:0000313" key="13">
    <source>
        <dbReference type="Proteomes" id="UP000501690"/>
    </source>
</evidence>
<dbReference type="EMBL" id="CP039352">
    <property type="protein sequence ID" value="QCE02959.1"/>
    <property type="molecule type" value="Genomic_DNA"/>
</dbReference>
<evidence type="ECO:0000256" key="4">
    <source>
        <dbReference type="ARBA" id="ARBA00007786"/>
    </source>
</evidence>
<dbReference type="GO" id="GO:0004857">
    <property type="term" value="F:enzyme inhibitor activity"/>
    <property type="evidence" value="ECO:0007669"/>
    <property type="project" value="InterPro"/>
</dbReference>
<dbReference type="InterPro" id="IPR006633">
    <property type="entry name" value="Carb-bd_sugar_hydrolysis-dom"/>
</dbReference>
<keyword evidence="13" id="KW-1185">Reference proteome</keyword>
<keyword evidence="9" id="KW-0812">Transmembrane</keyword>
<dbReference type="InterPro" id="IPR012334">
    <property type="entry name" value="Pectin_lyas_fold"/>
</dbReference>
<dbReference type="GO" id="GO:0042545">
    <property type="term" value="P:cell wall modification"/>
    <property type="evidence" value="ECO:0007669"/>
    <property type="project" value="InterPro"/>
</dbReference>
<dbReference type="InterPro" id="IPR018040">
    <property type="entry name" value="Pectinesterase_Tyr_AS"/>
</dbReference>
<accession>A0A4D6MS66</accession>
<comment type="similarity">
    <text evidence="3">In the N-terminal section; belongs to the PMEI family.</text>
</comment>
<dbReference type="GO" id="GO:0030599">
    <property type="term" value="F:pectinesterase activity"/>
    <property type="evidence" value="ECO:0007669"/>
    <property type="project" value="InterPro"/>
</dbReference>
<evidence type="ECO:0000256" key="6">
    <source>
        <dbReference type="ARBA" id="ARBA00022801"/>
    </source>
</evidence>
<dbReference type="PROSITE" id="PS00800">
    <property type="entry name" value="PECTINESTERASE_1"/>
    <property type="match status" value="3"/>
</dbReference>
<dbReference type="NCBIfam" id="TIGR01614">
    <property type="entry name" value="PME_inhib"/>
    <property type="match status" value="3"/>
</dbReference>
<dbReference type="FunFam" id="1.20.140.40:FF:000013">
    <property type="entry name" value="Pectinesterase"/>
    <property type="match status" value="1"/>
</dbReference>
<evidence type="ECO:0000256" key="9">
    <source>
        <dbReference type="SAM" id="Phobius"/>
    </source>
</evidence>
<comment type="similarity">
    <text evidence="4">In the C-terminal section; belongs to the pectinesterase family.</text>
</comment>
<dbReference type="Pfam" id="PF01095">
    <property type="entry name" value="Pectinesterase"/>
    <property type="match status" value="3"/>
</dbReference>
<feature type="domain" description="Carbohydrate-binding/sugar hydrolysis" evidence="10">
    <location>
        <begin position="1375"/>
        <end position="1546"/>
    </location>
</feature>
<protein>
    <submittedName>
        <fullName evidence="12">Pectinesterase</fullName>
    </submittedName>
</protein>
<comment type="pathway">
    <text evidence="2">Glycan metabolism; pectin degradation; 2-dehydro-3-deoxy-D-gluconate from pectin: step 1/5.</text>
</comment>
<keyword evidence="6" id="KW-0378">Hydrolase</keyword>
<feature type="domain" description="Carbohydrate-binding/sugar hydrolysis" evidence="10">
    <location>
        <begin position="742"/>
        <end position="920"/>
    </location>
</feature>
<dbReference type="PANTHER" id="PTHR31707">
    <property type="entry name" value="PECTINESTERASE"/>
    <property type="match status" value="1"/>
</dbReference>
<gene>
    <name evidence="12" type="ORF">DEO72_LG8g976</name>
</gene>
<evidence type="ECO:0000256" key="7">
    <source>
        <dbReference type="ARBA" id="ARBA00023085"/>
    </source>
</evidence>
<keyword evidence="7" id="KW-0063">Aspartyl esterase</keyword>
<feature type="transmembrane region" description="Helical" evidence="9">
    <location>
        <begin position="1019"/>
        <end position="1040"/>
    </location>
</feature>
<evidence type="ECO:0000259" key="10">
    <source>
        <dbReference type="SMART" id="SM00722"/>
    </source>
</evidence>
<dbReference type="PROSITE" id="PS00503">
    <property type="entry name" value="PECTINESTERASE_2"/>
    <property type="match status" value="3"/>
</dbReference>
<evidence type="ECO:0000313" key="12">
    <source>
        <dbReference type="EMBL" id="QCE02959.1"/>
    </source>
</evidence>
<feature type="domain" description="Pectinesterase inhibitor" evidence="11">
    <location>
        <begin position="10"/>
        <end position="158"/>
    </location>
</feature>
<feature type="active site" evidence="8">
    <location>
        <position position="1489"/>
    </location>
</feature>
<dbReference type="InterPro" id="IPR035513">
    <property type="entry name" value="Invertase/methylesterase_inhib"/>
</dbReference>
<dbReference type="InterPro" id="IPR000070">
    <property type="entry name" value="Pectinesterase_cat"/>
</dbReference>
<feature type="transmembrane region" description="Helical" evidence="9">
    <location>
        <begin position="1137"/>
        <end position="1159"/>
    </location>
</feature>
<feature type="domain" description="Pectinesterase inhibitor" evidence="11">
    <location>
        <begin position="525"/>
        <end position="673"/>
    </location>
</feature>
<dbReference type="Pfam" id="PF04043">
    <property type="entry name" value="PMEI"/>
    <property type="match status" value="3"/>
</dbReference>
<comment type="subcellular location">
    <subcellularLocation>
        <location evidence="1">Secreted</location>
        <location evidence="1">Cell wall</location>
    </subcellularLocation>
</comment>
<feature type="active site" evidence="8">
    <location>
        <position position="341"/>
    </location>
</feature>
<keyword evidence="9" id="KW-1133">Transmembrane helix</keyword>
<evidence type="ECO:0000256" key="3">
    <source>
        <dbReference type="ARBA" id="ARBA00006027"/>
    </source>
</evidence>
<feature type="domain" description="Carbohydrate-binding/sugar hydrolysis" evidence="10">
    <location>
        <begin position="227"/>
        <end position="405"/>
    </location>
</feature>
<dbReference type="InterPro" id="IPR033131">
    <property type="entry name" value="Pectinesterase_Asp_AS"/>
</dbReference>
<dbReference type="FunFam" id="2.160.20.10:FF:000001">
    <property type="entry name" value="Pectinesterase"/>
    <property type="match status" value="3"/>
</dbReference>
<dbReference type="GO" id="GO:0045490">
    <property type="term" value="P:pectin catabolic process"/>
    <property type="evidence" value="ECO:0007669"/>
    <property type="project" value="UniProtKB-UniPathway"/>
</dbReference>
<keyword evidence="9" id="KW-0472">Membrane</keyword>
<dbReference type="SMART" id="SM00722">
    <property type="entry name" value="CASH"/>
    <property type="match status" value="3"/>
</dbReference>
<dbReference type="CDD" id="cd15798">
    <property type="entry name" value="PMEI-like_3"/>
    <property type="match status" value="3"/>
</dbReference>
<evidence type="ECO:0000256" key="5">
    <source>
        <dbReference type="ARBA" id="ARBA00022512"/>
    </source>
</evidence>
<feature type="domain" description="Pectinesterase inhibitor" evidence="11">
    <location>
        <begin position="1157"/>
        <end position="1303"/>
    </location>
</feature>
<organism evidence="12 13">
    <name type="scientific">Vigna unguiculata</name>
    <name type="common">Cowpea</name>
    <dbReference type="NCBI Taxonomy" id="3917"/>
    <lineage>
        <taxon>Eukaryota</taxon>
        <taxon>Viridiplantae</taxon>
        <taxon>Streptophyta</taxon>
        <taxon>Embryophyta</taxon>
        <taxon>Tracheophyta</taxon>
        <taxon>Spermatophyta</taxon>
        <taxon>Magnoliopsida</taxon>
        <taxon>eudicotyledons</taxon>
        <taxon>Gunneridae</taxon>
        <taxon>Pentapetalae</taxon>
        <taxon>rosids</taxon>
        <taxon>fabids</taxon>
        <taxon>Fabales</taxon>
        <taxon>Fabaceae</taxon>
        <taxon>Papilionoideae</taxon>
        <taxon>50 kb inversion clade</taxon>
        <taxon>NPAAA clade</taxon>
        <taxon>indigoferoid/millettioid clade</taxon>
        <taxon>Phaseoleae</taxon>
        <taxon>Vigna</taxon>
    </lineage>
</organism>
<dbReference type="InterPro" id="IPR006501">
    <property type="entry name" value="Pectinesterase_inhib_dom"/>
</dbReference>
<keyword evidence="5" id="KW-0964">Secreted</keyword>
<feature type="transmembrane region" description="Helical" evidence="9">
    <location>
        <begin position="1060"/>
        <end position="1081"/>
    </location>
</feature>
<dbReference type="Gene3D" id="2.160.20.10">
    <property type="entry name" value="Single-stranded right-handed beta-helix, Pectin lyase-like"/>
    <property type="match status" value="3"/>
</dbReference>
<dbReference type="SMART" id="SM00856">
    <property type="entry name" value="PMEI"/>
    <property type="match status" value="3"/>
</dbReference>
<dbReference type="SUPFAM" id="SSF51126">
    <property type="entry name" value="Pectin lyase-like"/>
    <property type="match status" value="3"/>
</dbReference>
<evidence type="ECO:0000256" key="8">
    <source>
        <dbReference type="PROSITE-ProRule" id="PRU10040"/>
    </source>
</evidence>
<evidence type="ECO:0000259" key="11">
    <source>
        <dbReference type="SMART" id="SM00856"/>
    </source>
</evidence>
<dbReference type="SUPFAM" id="SSF101148">
    <property type="entry name" value="Plant invertase/pectin methylesterase inhibitor"/>
    <property type="match status" value="3"/>
</dbReference>
<dbReference type="UniPathway" id="UPA00545">
    <property type="reaction ID" value="UER00823"/>
</dbReference>
<evidence type="ECO:0000256" key="2">
    <source>
        <dbReference type="ARBA" id="ARBA00005184"/>
    </source>
</evidence>
<dbReference type="InterPro" id="IPR011050">
    <property type="entry name" value="Pectin_lyase_fold/virulence"/>
</dbReference>
<proteinExistence type="inferred from homology"/>
<dbReference type="Proteomes" id="UP000501690">
    <property type="component" value="Linkage Group LG8"/>
</dbReference>
<dbReference type="Gene3D" id="1.20.140.40">
    <property type="entry name" value="Invertase/pectin methylesterase inhibitor family protein"/>
    <property type="match status" value="3"/>
</dbReference>
<keyword evidence="5" id="KW-0134">Cell wall</keyword>
<evidence type="ECO:0000256" key="1">
    <source>
        <dbReference type="ARBA" id="ARBA00004191"/>
    </source>
</evidence>
<reference evidence="12 13" key="1">
    <citation type="submission" date="2019-04" db="EMBL/GenBank/DDBJ databases">
        <title>An improved genome assembly and genetic linkage map for asparagus bean, Vigna unguiculata ssp. sesquipedialis.</title>
        <authorList>
            <person name="Xia Q."/>
            <person name="Zhang R."/>
            <person name="Dong Y."/>
        </authorList>
    </citation>
    <scope>NUCLEOTIDE SEQUENCE [LARGE SCALE GENOMIC DNA]</scope>
    <source>
        <tissue evidence="12">Leaf</tissue>
    </source>
</reference>
<name>A0A4D6MS66_VIGUN</name>
<feature type="active site" evidence="8">
    <location>
        <position position="856"/>
    </location>
</feature>